<dbReference type="RefSeq" id="WP_011591566.1">
    <property type="nucleotide sequence ID" value="NC_008262.1"/>
</dbReference>
<gene>
    <name evidence="2" type="ordered locus">CPR_0463</name>
</gene>
<dbReference type="InterPro" id="IPR007074">
    <property type="entry name" value="LicD/FKTN/FKRP_NTP_transf"/>
</dbReference>
<dbReference type="BioCyc" id="CPER289380:GI76-480-MONOMER"/>
<accession>Q0SVQ8</accession>
<dbReference type="KEGG" id="cpr:CPR_0463"/>
<evidence type="ECO:0000259" key="1">
    <source>
        <dbReference type="Pfam" id="PF04991"/>
    </source>
</evidence>
<dbReference type="PANTHER" id="PTHR13627:SF31">
    <property type="entry name" value="RIBITOL 5-PHOSPHATE TRANSFERASE FKRP"/>
    <property type="match status" value="1"/>
</dbReference>
<feature type="domain" description="LicD/FKTN/FKRP nucleotidyltransferase" evidence="1">
    <location>
        <begin position="59"/>
        <end position="149"/>
    </location>
</feature>
<evidence type="ECO:0000313" key="3">
    <source>
        <dbReference type="Proteomes" id="UP000001824"/>
    </source>
</evidence>
<dbReference type="InterPro" id="IPR052613">
    <property type="entry name" value="LicD_transferase"/>
</dbReference>
<sequence length="244" mass="29097">MKILKTILKKIGIYKILLNIPYLKEKKRKYGLKINRDRKEAFDKFAYDCLKKVKNTMDENDITFWLDFGTLLGAIRENDFIEHDLDLDFGIDFSSNPQFVKEVFEKNGVSILKEFILDGQVVEQTYSYKGVTFDIFFYFRDKNNMWTYCFTKRDVKSKNITIDNIIYNIGFKSFKVVMKNRYTKKIIFKGESFDVPENTEEYLIENYGPNYMTPIKDWDFVNSPSNMYEIENKYVIEVISSNFN</sequence>
<dbReference type="EMBL" id="CP000312">
    <property type="protein sequence ID" value="ABG85335.1"/>
    <property type="molecule type" value="Genomic_DNA"/>
</dbReference>
<dbReference type="Pfam" id="PF04991">
    <property type="entry name" value="LicD"/>
    <property type="match status" value="1"/>
</dbReference>
<dbReference type="PANTHER" id="PTHR13627">
    <property type="entry name" value="FUKUTIN RELATED PROTEIN"/>
    <property type="match status" value="1"/>
</dbReference>
<proteinExistence type="predicted"/>
<reference evidence="2 3" key="1">
    <citation type="journal article" date="2006" name="Genome Res.">
        <title>Skewed genomic variability in strains of the toxigenic bacterial pathogen, Clostridium perfringens.</title>
        <authorList>
            <person name="Myers G.S."/>
            <person name="Rasko D.A."/>
            <person name="Cheung J.K."/>
            <person name="Ravel J."/>
            <person name="Seshadri R."/>
            <person name="Deboy R.T."/>
            <person name="Ren Q."/>
            <person name="Varga J."/>
            <person name="Awad M.M."/>
            <person name="Brinkac L.M."/>
            <person name="Daugherty S.C."/>
            <person name="Haft D.H."/>
            <person name="Dodson R.J."/>
            <person name="Madupu R."/>
            <person name="Nelson W.C."/>
            <person name="Rosovitz M.J."/>
            <person name="Sullivan S.A."/>
            <person name="Khouri H."/>
            <person name="Dimitrov G.I."/>
            <person name="Watkins K.L."/>
            <person name="Mulligan S."/>
            <person name="Benton J."/>
            <person name="Radune D."/>
            <person name="Fisher D.J."/>
            <person name="Atkins H.S."/>
            <person name="Hiscox T."/>
            <person name="Jost B.H."/>
            <person name="Billington S.J."/>
            <person name="Songer J.G."/>
            <person name="McClane B.A."/>
            <person name="Titball R.W."/>
            <person name="Rood J.I."/>
            <person name="Melville S.B."/>
            <person name="Paulsen I.T."/>
        </authorList>
    </citation>
    <scope>NUCLEOTIDE SEQUENCE [LARGE SCALE GENOMIC DNA]</scope>
    <source>
        <strain evidence="3">SM101 / Type A</strain>
    </source>
</reference>
<dbReference type="GO" id="GO:0009100">
    <property type="term" value="P:glycoprotein metabolic process"/>
    <property type="evidence" value="ECO:0007669"/>
    <property type="project" value="UniProtKB-ARBA"/>
</dbReference>
<evidence type="ECO:0000313" key="2">
    <source>
        <dbReference type="EMBL" id="ABG85335.1"/>
    </source>
</evidence>
<protein>
    <recommendedName>
        <fullName evidence="1">LicD/FKTN/FKRP nucleotidyltransferase domain-containing protein</fullName>
    </recommendedName>
</protein>
<dbReference type="AlphaFoldDB" id="Q0SVQ8"/>
<organism evidence="2 3">
    <name type="scientific">Clostridium perfringens (strain SM101 / Type A)</name>
    <dbReference type="NCBI Taxonomy" id="289380"/>
    <lineage>
        <taxon>Bacteria</taxon>
        <taxon>Bacillati</taxon>
        <taxon>Bacillota</taxon>
        <taxon>Clostridia</taxon>
        <taxon>Eubacteriales</taxon>
        <taxon>Clostridiaceae</taxon>
        <taxon>Clostridium</taxon>
    </lineage>
</organism>
<name>Q0SVQ8_CLOPS</name>
<dbReference type="Proteomes" id="UP000001824">
    <property type="component" value="Chromosome"/>
</dbReference>